<evidence type="ECO:0000256" key="1">
    <source>
        <dbReference type="SAM" id="MobiDB-lite"/>
    </source>
</evidence>
<feature type="region of interest" description="Disordered" evidence="1">
    <location>
        <begin position="34"/>
        <end position="70"/>
    </location>
</feature>
<gene>
    <name evidence="2" type="ORF">FGG08_002366</name>
</gene>
<protein>
    <submittedName>
        <fullName evidence="2">Uncharacterized protein</fullName>
    </submittedName>
</protein>
<comment type="caution">
    <text evidence="2">The sequence shown here is derived from an EMBL/GenBank/DDBJ whole genome shotgun (WGS) entry which is preliminary data.</text>
</comment>
<proteinExistence type="predicted"/>
<dbReference type="EMBL" id="JAGHQL010000035">
    <property type="protein sequence ID" value="KAH0543303.1"/>
    <property type="molecule type" value="Genomic_DNA"/>
</dbReference>
<evidence type="ECO:0000313" key="3">
    <source>
        <dbReference type="Proteomes" id="UP000698800"/>
    </source>
</evidence>
<evidence type="ECO:0000313" key="2">
    <source>
        <dbReference type="EMBL" id="KAH0543303.1"/>
    </source>
</evidence>
<reference evidence="2" key="1">
    <citation type="submission" date="2021-03" db="EMBL/GenBank/DDBJ databases">
        <title>Comparative genomics and phylogenomic investigation of the class Geoglossomycetes provide insights into ecological specialization and systematics.</title>
        <authorList>
            <person name="Melie T."/>
            <person name="Pirro S."/>
            <person name="Miller A.N."/>
            <person name="Quandt A."/>
        </authorList>
    </citation>
    <scope>NUCLEOTIDE SEQUENCE</scope>
    <source>
        <strain evidence="2">GBOQ0MN5Z8</strain>
    </source>
</reference>
<dbReference type="OrthoDB" id="10561853at2759"/>
<organism evidence="2 3">
    <name type="scientific">Glutinoglossum americanum</name>
    <dbReference type="NCBI Taxonomy" id="1670608"/>
    <lineage>
        <taxon>Eukaryota</taxon>
        <taxon>Fungi</taxon>
        <taxon>Dikarya</taxon>
        <taxon>Ascomycota</taxon>
        <taxon>Pezizomycotina</taxon>
        <taxon>Geoglossomycetes</taxon>
        <taxon>Geoglossales</taxon>
        <taxon>Geoglossaceae</taxon>
        <taxon>Glutinoglossum</taxon>
    </lineage>
</organism>
<feature type="compositionally biased region" description="Basic residues" evidence="1">
    <location>
        <begin position="304"/>
        <end position="325"/>
    </location>
</feature>
<dbReference type="Proteomes" id="UP000698800">
    <property type="component" value="Unassembled WGS sequence"/>
</dbReference>
<feature type="region of interest" description="Disordered" evidence="1">
    <location>
        <begin position="209"/>
        <end position="237"/>
    </location>
</feature>
<accession>A0A9P8I9C8</accession>
<sequence>MASRETDPPPDDIDQEVDELPVNKVIWKFVSRNEPLEDPGNWKKDPPPSGKGIGKPPMPGNSPTPDLQPGTALPGVVFRRVDFGNHYRDNGLAALVESLNLARVTSGGPRITVNYVLEVAYTGERDRDLLVDQVELSEQQMVYCLEKTGPYRLAIIEPSLSRVRLADGTQKEGTIVYVLKTEDSRWAAVELRTIGPPGPRGFYPEFTRVHSSPSPPRDNFTEPIEIGNHTADRERRDRRLRKLRDEICIRMYEMDRRNQAEGQVFGLRTWAGQSRAEREGGDPPTLHPVQMGEGQRAVSSKARPGTRPKARKPTAPVRRARSRRR</sequence>
<feature type="region of interest" description="Disordered" evidence="1">
    <location>
        <begin position="273"/>
        <end position="325"/>
    </location>
</feature>
<keyword evidence="3" id="KW-1185">Reference proteome</keyword>
<name>A0A9P8I9C8_9PEZI</name>
<dbReference type="AlphaFoldDB" id="A0A9P8I9C8"/>